<proteinExistence type="predicted"/>
<dbReference type="EMBL" id="CP163431">
    <property type="protein sequence ID" value="XDP99291.1"/>
    <property type="molecule type" value="Genomic_DNA"/>
</dbReference>
<dbReference type="AlphaFoldDB" id="A0AB39M2K5"/>
<dbReference type="RefSeq" id="WP_369186437.1">
    <property type="nucleotide sequence ID" value="NZ_CP163431.1"/>
</dbReference>
<reference evidence="2" key="1">
    <citation type="submission" date="2024-07" db="EMBL/GenBank/DDBJ databases">
        <authorList>
            <person name="Yu S.T."/>
        </authorList>
    </citation>
    <scope>NUCLEOTIDE SEQUENCE</scope>
    <source>
        <strain evidence="2">R08</strain>
    </source>
</reference>
<feature type="compositionally biased region" description="Polar residues" evidence="1">
    <location>
        <begin position="9"/>
        <end position="21"/>
    </location>
</feature>
<organism evidence="2">
    <name type="scientific">Streptomyces sp. R08</name>
    <dbReference type="NCBI Taxonomy" id="3238624"/>
    <lineage>
        <taxon>Bacteria</taxon>
        <taxon>Bacillati</taxon>
        <taxon>Actinomycetota</taxon>
        <taxon>Actinomycetes</taxon>
        <taxon>Kitasatosporales</taxon>
        <taxon>Streptomycetaceae</taxon>
        <taxon>Streptomyces</taxon>
    </lineage>
</organism>
<evidence type="ECO:0000256" key="1">
    <source>
        <dbReference type="SAM" id="MobiDB-lite"/>
    </source>
</evidence>
<feature type="region of interest" description="Disordered" evidence="1">
    <location>
        <begin position="1"/>
        <end position="25"/>
    </location>
</feature>
<sequence>MNAPESNGADPSSGPTASSPHQPIDLPWTTVEHYLGRGLGASYRLSATDKPFVSYEIADGGRGIALHVEIGGRHRAPRSPLPAVHIDQVAQGGRRMARLTTPEPELLRDFHDLLLAVADRIVVDGQELDRAFDETVHGWSALLGKPRGMSPQKRIGLHGELAVLARVAQVSGWRAALDSWVGPIGEEHDFALGQADLEVKTTASEPRRHTIHGVGQLSETSGRPLWFASLRLTRGGAGGRRLGDSIKATRDAAAAENIALGRRLDWLLAAAGWDPDQLEDERWTPRDSPLVLRATDMPRLTAEDLPAGSIGRIDHVTYIVDVTGLPPAEQSPVIDLSELTLP</sequence>
<name>A0AB39M2K5_9ACTN</name>
<dbReference type="Pfam" id="PF14390">
    <property type="entry name" value="DUF4420"/>
    <property type="match status" value="1"/>
</dbReference>
<gene>
    <name evidence="2" type="ORF">AB5J58_03440</name>
</gene>
<accession>A0AB39M2K5</accession>
<dbReference type="InterPro" id="IPR025534">
    <property type="entry name" value="DUF4420"/>
</dbReference>
<evidence type="ECO:0000313" key="2">
    <source>
        <dbReference type="EMBL" id="XDP99291.1"/>
    </source>
</evidence>
<protein>
    <submittedName>
        <fullName evidence="2">PD-(D/E)XK motif protein</fullName>
    </submittedName>
</protein>